<reference evidence="1 2" key="1">
    <citation type="submission" date="2015-10" db="EMBL/GenBank/DDBJ databases">
        <title>Genome analyses suggest a sexual origin of heterokaryosis in a supposedly ancient asexual fungus.</title>
        <authorList>
            <person name="Ropars J."/>
            <person name="Sedzielewska K."/>
            <person name="Noel J."/>
            <person name="Charron P."/>
            <person name="Farinelli L."/>
            <person name="Marton T."/>
            <person name="Kruger M."/>
            <person name="Pelin A."/>
            <person name="Brachmann A."/>
            <person name="Corradi N."/>
        </authorList>
    </citation>
    <scope>NUCLEOTIDE SEQUENCE [LARGE SCALE GENOMIC DNA]</scope>
    <source>
        <strain evidence="1 2">A4</strain>
    </source>
</reference>
<accession>A0A2I1H4F1</accession>
<evidence type="ECO:0000313" key="2">
    <source>
        <dbReference type="Proteomes" id="UP000234323"/>
    </source>
</evidence>
<keyword evidence="2" id="KW-1185">Reference proteome</keyword>
<name>A0A2I1H4F1_9GLOM</name>
<evidence type="ECO:0000313" key="1">
    <source>
        <dbReference type="EMBL" id="PKY53747.1"/>
    </source>
</evidence>
<dbReference type="EMBL" id="LLXI01001452">
    <property type="protein sequence ID" value="PKY53747.1"/>
    <property type="molecule type" value="Genomic_DNA"/>
</dbReference>
<dbReference type="AlphaFoldDB" id="A0A2I1H4F1"/>
<organism evidence="1 2">
    <name type="scientific">Rhizophagus irregularis</name>
    <dbReference type="NCBI Taxonomy" id="588596"/>
    <lineage>
        <taxon>Eukaryota</taxon>
        <taxon>Fungi</taxon>
        <taxon>Fungi incertae sedis</taxon>
        <taxon>Mucoromycota</taxon>
        <taxon>Glomeromycotina</taxon>
        <taxon>Glomeromycetes</taxon>
        <taxon>Glomerales</taxon>
        <taxon>Glomeraceae</taxon>
        <taxon>Rhizophagus</taxon>
    </lineage>
</organism>
<proteinExistence type="predicted"/>
<protein>
    <submittedName>
        <fullName evidence="1">Uncharacterized protein</fullName>
    </submittedName>
</protein>
<gene>
    <name evidence="1" type="ORF">RhiirA4_472131</name>
</gene>
<comment type="caution">
    <text evidence="1">The sequence shown here is derived from an EMBL/GenBank/DDBJ whole genome shotgun (WGS) entry which is preliminary data.</text>
</comment>
<dbReference type="Proteomes" id="UP000234323">
    <property type="component" value="Unassembled WGS sequence"/>
</dbReference>
<sequence>MSIINFQYFADMLFTVCSKRFNDEINSAIKQNAKKKKLDKDNEYSTLTCMRIITDNADKAQDEKANNKKCMNADKKKIAF</sequence>